<organism evidence="1 2">
    <name type="scientific">Pseudomonas asuensis</name>
    <dbReference type="NCBI Taxonomy" id="1825787"/>
    <lineage>
        <taxon>Bacteria</taxon>
        <taxon>Pseudomonadati</taxon>
        <taxon>Pseudomonadota</taxon>
        <taxon>Gammaproteobacteria</taxon>
        <taxon>Pseudomonadales</taxon>
        <taxon>Pseudomonadaceae</taxon>
        <taxon>Pseudomonas</taxon>
    </lineage>
</organism>
<dbReference type="EMBL" id="BMNW01000009">
    <property type="protein sequence ID" value="GGM23765.1"/>
    <property type="molecule type" value="Genomic_DNA"/>
</dbReference>
<protein>
    <submittedName>
        <fullName evidence="1">Uncharacterized protein</fullName>
    </submittedName>
</protein>
<proteinExistence type="predicted"/>
<reference evidence="2" key="1">
    <citation type="journal article" date="2019" name="Int. J. Syst. Evol. Microbiol.">
        <title>The Global Catalogue of Microorganisms (GCM) 10K type strain sequencing project: providing services to taxonomists for standard genome sequencing and annotation.</title>
        <authorList>
            <consortium name="The Broad Institute Genomics Platform"/>
            <consortium name="The Broad Institute Genome Sequencing Center for Infectious Disease"/>
            <person name="Wu L."/>
            <person name="Ma J."/>
        </authorList>
    </citation>
    <scope>NUCLEOTIDE SEQUENCE [LARGE SCALE GENOMIC DNA]</scope>
    <source>
        <strain evidence="2">JCM 13501</strain>
    </source>
</reference>
<name>A0ABQ2H0N0_9PSED</name>
<gene>
    <name evidence="1" type="ORF">GCM10009425_38310</name>
</gene>
<evidence type="ECO:0000313" key="1">
    <source>
        <dbReference type="EMBL" id="GGM23765.1"/>
    </source>
</evidence>
<dbReference type="Proteomes" id="UP000616499">
    <property type="component" value="Unassembled WGS sequence"/>
</dbReference>
<accession>A0ABQ2H0N0</accession>
<evidence type="ECO:0000313" key="2">
    <source>
        <dbReference type="Proteomes" id="UP000616499"/>
    </source>
</evidence>
<comment type="caution">
    <text evidence="1">The sequence shown here is derived from an EMBL/GenBank/DDBJ whole genome shotgun (WGS) entry which is preliminary data.</text>
</comment>
<sequence length="107" mass="12635">MTDNELIKQAELLLASARELRTSAAYADNRTARDADLLVADRFERRANEFMGRNSQYKKEELERYKAYWARQPHTFPKPPEHIRQRRLVIQAMGRLEAFFGQPRKAL</sequence>
<keyword evidence="2" id="KW-1185">Reference proteome</keyword>
<dbReference type="RefSeq" id="WP_188867731.1">
    <property type="nucleotide sequence ID" value="NZ_BMNW01000009.1"/>
</dbReference>